<evidence type="ECO:0000313" key="2">
    <source>
        <dbReference type="EMBL" id="BBG26879.1"/>
    </source>
</evidence>
<dbReference type="KEGG" id="step:IC006_1425"/>
<dbReference type="AlphaFoldDB" id="A0A510DV71"/>
<dbReference type="OrthoDB" id="384537at2157"/>
<proteinExistence type="predicted"/>
<keyword evidence="3" id="KW-1185">Reference proteome</keyword>
<reference evidence="1 3" key="2">
    <citation type="journal article" date="2020" name="Int. J. Syst. Evol. Microbiol.">
        <title>Sulfuracidifex tepidarius gen. nov., sp. nov. and transfer of Sulfolobus metallicus Huber and Stetter 1992 to the genus Sulfuracidifex as Sulfuracidifex metallicus comb. nov.</title>
        <authorList>
            <person name="Itoh T."/>
            <person name="Miura T."/>
            <person name="Sakai H.D."/>
            <person name="Kato S."/>
            <person name="Ohkuma M."/>
            <person name="Takashina T."/>
        </authorList>
    </citation>
    <scope>NUCLEOTIDE SEQUENCE [LARGE SCALE GENOMIC DNA]</scope>
    <source>
        <strain evidence="1 3">IC-006</strain>
        <strain evidence="2">IC-007</strain>
    </source>
</reference>
<reference evidence="4" key="1">
    <citation type="submission" date="2018-09" db="EMBL/GenBank/DDBJ databases">
        <title>Complete Genome Sequencing of Sulfolobus sp. JCM 16834.</title>
        <authorList>
            <person name="Kato S."/>
            <person name="Itoh T."/>
            <person name="Ohkuma M."/>
        </authorList>
    </citation>
    <scope>NUCLEOTIDE SEQUENCE [LARGE SCALE GENOMIC DNA]</scope>
    <source>
        <strain evidence="4">IC-007</strain>
    </source>
</reference>
<name>A0A510DV71_9CREN</name>
<accession>A0A510DV71</accession>
<evidence type="ECO:0000313" key="3">
    <source>
        <dbReference type="Proteomes" id="UP000322983"/>
    </source>
</evidence>
<organism evidence="1 3">
    <name type="scientific">Sulfuracidifex tepidarius</name>
    <dbReference type="NCBI Taxonomy" id="1294262"/>
    <lineage>
        <taxon>Archaea</taxon>
        <taxon>Thermoproteota</taxon>
        <taxon>Thermoprotei</taxon>
        <taxon>Sulfolobales</taxon>
        <taxon>Sulfolobaceae</taxon>
        <taxon>Sulfuracidifex</taxon>
    </lineage>
</organism>
<evidence type="ECO:0000313" key="4">
    <source>
        <dbReference type="Proteomes" id="UP000325030"/>
    </source>
</evidence>
<dbReference type="Proteomes" id="UP000325030">
    <property type="component" value="Chromosome"/>
</dbReference>
<gene>
    <name evidence="1" type="ORF">IC006_1425</name>
    <name evidence="2" type="ORF">IC007_1401</name>
</gene>
<dbReference type="Proteomes" id="UP000322983">
    <property type="component" value="Chromosome"/>
</dbReference>
<sequence length="157" mass="18520">MTEQTTSTLQQYLEKAYALAYKAQRLISVDRAAYRIFKEIKELIGSLEEYIINNIEYDSVEVGNKLKYYEKQLALIEEKKDSLLLRFFRQMSEHPSLPQNLDEEKYIINWMASKGYEFCSYDKQEALQKLDEVKEGGVIEEEDPLTGLDIWCLKVRK</sequence>
<protein>
    <submittedName>
        <fullName evidence="1">Uncharacterized protein</fullName>
    </submittedName>
</protein>
<dbReference type="STRING" id="1294262.GCA_001316085_02953"/>
<accession>A0A510E306</accession>
<dbReference type="EMBL" id="AP018929">
    <property type="protein sequence ID" value="BBG24123.1"/>
    <property type="molecule type" value="Genomic_DNA"/>
</dbReference>
<dbReference type="EMBL" id="AP018930">
    <property type="protein sequence ID" value="BBG26879.1"/>
    <property type="molecule type" value="Genomic_DNA"/>
</dbReference>
<evidence type="ECO:0000313" key="1">
    <source>
        <dbReference type="EMBL" id="BBG24123.1"/>
    </source>
</evidence>